<evidence type="ECO:0000256" key="1">
    <source>
        <dbReference type="SAM" id="Phobius"/>
    </source>
</evidence>
<keyword evidence="1" id="KW-0472">Membrane</keyword>
<dbReference type="PATRIC" id="fig|1297617.4.peg.3062"/>
<evidence type="ECO:0000313" key="2">
    <source>
        <dbReference type="EMBL" id="ALP95373.1"/>
    </source>
</evidence>
<dbReference type="KEGG" id="ibu:IB211_02982c"/>
<sequence length="451" mass="48801">MRAISKALCKFVQKWLPSAYVLALLLTLVAFLGAWGLTDSSLLDCVKYMSQGMYSLLSFTMQMVLVLVTGHCLASSKPVKKLLRSIAYLPKNRVAATLTVALVGMIATYLNWGLGMIAGALVAKEIARVFKGRGVKVDYAVLIAACHAGNIIRGPSSSIPLEVTAESSIVYEIVGDIIPTTATLYSSWNLIITVLVLISGLITYALICPRESECIEIQQAVLDADAAREEAEEKAHAAKSWKDMDFAEKLDNFAPLAIIPALIVVAYMVWYFWTKRTLNFGLNEVVLMFFAAGALCHKTPGNYSRAMGEAIKSAAGITLQFLFYAAIMGLVKNSGLVDILANFFVSISSAKTLPLFTFWSAGLVNIFIPSGGGQWTVQGPIMMQAADTLNADFAKTAMALCWGDSWTNQIQPFWALPALSLAGLGIKDIMGYCFTFAIVSGIVISVCFLVL</sequence>
<dbReference type="InterPro" id="IPR006160">
    <property type="entry name" value="SCFA_transpt_AtoE"/>
</dbReference>
<dbReference type="EMBL" id="CP011307">
    <property type="protein sequence ID" value="ALP95373.1"/>
    <property type="molecule type" value="Genomic_DNA"/>
</dbReference>
<dbReference type="PANTHER" id="PTHR41983">
    <property type="entry name" value="SHORT-CHAIN FATTY ACID TRANSPORTER-RELATED"/>
    <property type="match status" value="1"/>
</dbReference>
<protein>
    <submittedName>
        <fullName evidence="2">Short chain fatty acids transporter</fullName>
    </submittedName>
</protein>
<feature type="transmembrane region" description="Helical" evidence="1">
    <location>
        <begin position="188"/>
        <end position="207"/>
    </location>
</feature>
<dbReference type="RefSeq" id="WP_058118471.1">
    <property type="nucleotide sequence ID" value="NZ_CALICV010000142.1"/>
</dbReference>
<dbReference type="AlphaFoldDB" id="A0A0S2W7N2"/>
<gene>
    <name evidence="2" type="ORF">IB211_02982c</name>
</gene>
<organism evidence="2 3">
    <name type="scientific">Intestinimonas butyriciproducens</name>
    <dbReference type="NCBI Taxonomy" id="1297617"/>
    <lineage>
        <taxon>Bacteria</taxon>
        <taxon>Bacillati</taxon>
        <taxon>Bacillota</taxon>
        <taxon>Clostridia</taxon>
        <taxon>Eubacteriales</taxon>
        <taxon>Intestinimonas</taxon>
    </lineage>
</organism>
<dbReference type="GO" id="GO:0005886">
    <property type="term" value="C:plasma membrane"/>
    <property type="evidence" value="ECO:0007669"/>
    <property type="project" value="TreeGrafter"/>
</dbReference>
<dbReference type="eggNOG" id="COG2031">
    <property type="taxonomic scope" value="Bacteria"/>
</dbReference>
<keyword evidence="1" id="KW-0812">Transmembrane</keyword>
<evidence type="ECO:0000313" key="3">
    <source>
        <dbReference type="Proteomes" id="UP000064844"/>
    </source>
</evidence>
<dbReference type="STRING" id="1297617.IB211_02982c"/>
<accession>A0A0S2W7N2</accession>
<reference evidence="2 3" key="1">
    <citation type="journal article" date="2015" name="Nat. Commun.">
        <title>Production of butyrate from lysine and the Amadori product fructoselysine by a human gut commensal.</title>
        <authorList>
            <person name="Bui T.P."/>
            <person name="Ritari J."/>
            <person name="Boeren S."/>
            <person name="de Waard P."/>
            <person name="Plugge C.M."/>
            <person name="de Vos W.M."/>
        </authorList>
    </citation>
    <scope>NUCLEOTIDE SEQUENCE [LARGE SCALE GENOMIC DNA]</scope>
    <source>
        <strain evidence="2 3">AF211</strain>
    </source>
</reference>
<feature type="transmembrane region" description="Helical" evidence="1">
    <location>
        <begin position="94"/>
        <end position="112"/>
    </location>
</feature>
<reference evidence="3" key="2">
    <citation type="submission" date="2015-04" db="EMBL/GenBank/DDBJ databases">
        <title>A butyrogenic pathway from the amino acid lysine in a human gut commensal.</title>
        <authorList>
            <person name="de Vos W.M."/>
            <person name="Bui N.T.P."/>
            <person name="Plugge C.M."/>
            <person name="Ritari J."/>
        </authorList>
    </citation>
    <scope>NUCLEOTIDE SEQUENCE [LARGE SCALE GENOMIC DNA]</scope>
    <source>
        <strain evidence="3">AF211</strain>
    </source>
</reference>
<keyword evidence="3" id="KW-1185">Reference proteome</keyword>
<dbReference type="Proteomes" id="UP000064844">
    <property type="component" value="Chromosome"/>
</dbReference>
<feature type="transmembrane region" description="Helical" evidence="1">
    <location>
        <begin position="343"/>
        <end position="368"/>
    </location>
</feature>
<dbReference type="PANTHER" id="PTHR41983:SF2">
    <property type="entry name" value="SHORT-CHAIN FATTY ACID TRANSPORTER-RELATED"/>
    <property type="match status" value="1"/>
</dbReference>
<keyword evidence="1" id="KW-1133">Transmembrane helix</keyword>
<feature type="transmembrane region" description="Helical" evidence="1">
    <location>
        <begin position="253"/>
        <end position="273"/>
    </location>
</feature>
<name>A0A0S2W7N2_9FIRM</name>
<feature type="transmembrane region" description="Helical" evidence="1">
    <location>
        <begin position="52"/>
        <end position="74"/>
    </location>
</feature>
<dbReference type="Pfam" id="PF02667">
    <property type="entry name" value="SCFA_trans"/>
    <property type="match status" value="1"/>
</dbReference>
<proteinExistence type="predicted"/>
<feature type="transmembrane region" description="Helical" evidence="1">
    <location>
        <begin position="429"/>
        <end position="450"/>
    </location>
</feature>